<feature type="domain" description="SLH" evidence="3">
    <location>
        <begin position="34"/>
        <end position="97"/>
    </location>
</feature>
<dbReference type="PROSITE" id="PS51272">
    <property type="entry name" value="SLH"/>
    <property type="match status" value="1"/>
</dbReference>
<dbReference type="RefSeq" id="WP_059032749.1">
    <property type="nucleotide sequence ID" value="NZ_DF977001.1"/>
</dbReference>
<organism evidence="4">
    <name type="scientific">Tepidanaerobacter syntrophicus</name>
    <dbReference type="NCBI Taxonomy" id="224999"/>
    <lineage>
        <taxon>Bacteria</taxon>
        <taxon>Bacillati</taxon>
        <taxon>Bacillota</taxon>
        <taxon>Clostridia</taxon>
        <taxon>Thermosediminibacterales</taxon>
        <taxon>Tepidanaerobacteraceae</taxon>
        <taxon>Tepidanaerobacter</taxon>
    </lineage>
</organism>
<dbReference type="GO" id="GO:0003676">
    <property type="term" value="F:nucleic acid binding"/>
    <property type="evidence" value="ECO:0007669"/>
    <property type="project" value="InterPro"/>
</dbReference>
<accession>A0A0U9HNB5</accession>
<dbReference type="Proteomes" id="UP000062160">
    <property type="component" value="Unassembled WGS sequence"/>
</dbReference>
<evidence type="ECO:0000256" key="2">
    <source>
        <dbReference type="SAM" id="SignalP"/>
    </source>
</evidence>
<gene>
    <name evidence="4" type="ORF">TSYNT_7382</name>
</gene>
<evidence type="ECO:0000259" key="3">
    <source>
        <dbReference type="PROSITE" id="PS51272"/>
    </source>
</evidence>
<dbReference type="OrthoDB" id="9772024at2"/>
<dbReference type="Pfam" id="PF00395">
    <property type="entry name" value="SLH"/>
    <property type="match status" value="1"/>
</dbReference>
<dbReference type="GO" id="GO:0008168">
    <property type="term" value="F:methyltransferase activity"/>
    <property type="evidence" value="ECO:0007669"/>
    <property type="project" value="InterPro"/>
</dbReference>
<evidence type="ECO:0000313" key="5">
    <source>
        <dbReference type="Proteomes" id="UP000062160"/>
    </source>
</evidence>
<keyword evidence="1" id="KW-0677">Repeat</keyword>
<feature type="signal peptide" evidence="2">
    <location>
        <begin position="1"/>
        <end position="25"/>
    </location>
</feature>
<protein>
    <submittedName>
        <fullName evidence="4">S-layer homology domain-containing protein</fullName>
    </submittedName>
</protein>
<evidence type="ECO:0000256" key="1">
    <source>
        <dbReference type="ARBA" id="ARBA00022737"/>
    </source>
</evidence>
<name>A0A0U9HNB5_9FIRM</name>
<dbReference type="AlphaFoldDB" id="A0A0U9HNB5"/>
<dbReference type="PROSITE" id="PS00092">
    <property type="entry name" value="N6_MTASE"/>
    <property type="match status" value="1"/>
</dbReference>
<reference evidence="4" key="1">
    <citation type="journal article" date="2016" name="Genome Announc.">
        <title>Draft Genome Sequence of the Syntrophic Lactate-Degrading Bacterium Tepidanaerobacter syntrophicus JLT.</title>
        <authorList>
            <person name="Matsuura N."/>
            <person name="Ohashi A."/>
            <person name="Tourlousse D.M."/>
            <person name="Sekiguchi Y."/>
        </authorList>
    </citation>
    <scope>NUCLEOTIDE SEQUENCE [LARGE SCALE GENOMIC DNA]</scope>
    <source>
        <strain evidence="4">JL</strain>
    </source>
</reference>
<dbReference type="STRING" id="224999.GCA_001485475_01377"/>
<dbReference type="InterPro" id="IPR002052">
    <property type="entry name" value="DNA_methylase_N6_adenine_CS"/>
</dbReference>
<sequence length="387" mass="43646">MFKKSISVLLAVLLFLSIFSVSAIAQAKEFDVIFLNPPFSDVDLYWATSAITWASEEGIVEGFPDGTFKPFQNVTEAEFAAILARYAKNTDKDRINQKEEGKHWAQAIYDELIKWQLPFNGYTNDKIKDSAITRGQVARIVAAKNGFNLDERQAIYYMYENDLSSGMIPGRLTFESYEKDKPLQRDQVTQFIMLLNDKGITTFMGKPSEKGGAEANEIIGIVDVPKDTTVITDEMFDELAEDKGIENPPKSENVDELWESLDKSGGITSESQLTPEIIQKIKDLGPMESRFPEGTPVGGWAVIDDDLFEKYKASIEDYLFNKTSQVDAKSVVVCKDLYWETKPGQSTNRHYFRVIVNGREAWYATVGFTGKEYKVLDVGRGVLDIFN</sequence>
<keyword evidence="5" id="KW-1185">Reference proteome</keyword>
<dbReference type="EMBL" id="DF977001">
    <property type="protein sequence ID" value="GAQ25361.1"/>
    <property type="molecule type" value="Genomic_DNA"/>
</dbReference>
<keyword evidence="2" id="KW-0732">Signal</keyword>
<proteinExistence type="predicted"/>
<feature type="chain" id="PRO_5039123410" evidence="2">
    <location>
        <begin position="26"/>
        <end position="387"/>
    </location>
</feature>
<dbReference type="GO" id="GO:0032259">
    <property type="term" value="P:methylation"/>
    <property type="evidence" value="ECO:0007669"/>
    <property type="project" value="InterPro"/>
</dbReference>
<evidence type="ECO:0000313" key="4">
    <source>
        <dbReference type="EMBL" id="GAQ25361.1"/>
    </source>
</evidence>
<dbReference type="InterPro" id="IPR001119">
    <property type="entry name" value="SLH_dom"/>
</dbReference>